<dbReference type="InterPro" id="IPR033904">
    <property type="entry name" value="Trans_IPPS_HH"/>
</dbReference>
<dbReference type="CDD" id="cd00683">
    <property type="entry name" value="Trans_IPPS_HH"/>
    <property type="match status" value="1"/>
</dbReference>
<keyword evidence="4" id="KW-1185">Reference proteome</keyword>
<evidence type="ECO:0000256" key="1">
    <source>
        <dbReference type="ARBA" id="ARBA00004684"/>
    </source>
</evidence>
<dbReference type="GO" id="GO:0016740">
    <property type="term" value="F:transferase activity"/>
    <property type="evidence" value="ECO:0007669"/>
    <property type="project" value="UniProtKB-KW"/>
</dbReference>
<dbReference type="SUPFAM" id="SSF48576">
    <property type="entry name" value="Terpenoid synthases"/>
    <property type="match status" value="1"/>
</dbReference>
<evidence type="ECO:0000256" key="2">
    <source>
        <dbReference type="ARBA" id="ARBA00022679"/>
    </source>
</evidence>
<keyword evidence="2 3" id="KW-0808">Transferase</keyword>
<name>A0ABY8H355_9MICC</name>
<dbReference type="InterPro" id="IPR002060">
    <property type="entry name" value="Squ/phyt_synthse"/>
</dbReference>
<dbReference type="InterPro" id="IPR008949">
    <property type="entry name" value="Isoprenoid_synthase_dom_sf"/>
</dbReference>
<reference evidence="3 4" key="1">
    <citation type="submission" date="2023-04" db="EMBL/GenBank/DDBJ databases">
        <title>Funneling lignin-derived compounds into biodiesel using alkali-halophilic Citricoccus sp. P2.</title>
        <authorList>
            <person name="Luo C.-B."/>
        </authorList>
    </citation>
    <scope>NUCLEOTIDE SEQUENCE [LARGE SCALE GENOMIC DNA]</scope>
    <source>
        <strain evidence="3 4">P2</strain>
    </source>
</reference>
<dbReference type="Proteomes" id="UP001219037">
    <property type="component" value="Chromosome"/>
</dbReference>
<accession>A0ABY8H355</accession>
<dbReference type="Gene3D" id="1.10.600.10">
    <property type="entry name" value="Farnesyl Diphosphate Synthase"/>
    <property type="match status" value="1"/>
</dbReference>
<dbReference type="Pfam" id="PF00494">
    <property type="entry name" value="SQS_PSY"/>
    <property type="match status" value="1"/>
</dbReference>
<dbReference type="PANTHER" id="PTHR31480">
    <property type="entry name" value="BIFUNCTIONAL LYCOPENE CYCLASE/PHYTOENE SYNTHASE"/>
    <property type="match status" value="1"/>
</dbReference>
<dbReference type="InterPro" id="IPR019845">
    <property type="entry name" value="Squalene/phytoene_synthase_CS"/>
</dbReference>
<dbReference type="SFLD" id="SFLDG01018">
    <property type="entry name" value="Squalene/Phytoene_Synthase_Lik"/>
    <property type="match status" value="1"/>
</dbReference>
<gene>
    <name evidence="3" type="ORF">P8192_09065</name>
</gene>
<sequence length="291" mass="31656">MDPLQRYTAAATRSAGTVIGAYSTSFGLATKFLGAPARRDIANLYALVRLADEIVDGVAVQAGLEPREAEEALDRLESETEAALDTGYSTNLVVHAFAATARSHDITTALTRPFFTAMRTDLHRTEHTEESLADYIYGSAEVVGLMCLAVFRSMPGTATTESQTLARGAQRLGAAFQKINFLRDLGADRDELGRCYFPGVDPVTFSDVEKHRLVADIRQDLDAAEAGIGLLDLRARLAVGVAHRLFHELTDQIDETPAQQIGARRIRVNNARKVALAVDTALQRVRRGSRA</sequence>
<comment type="pathway">
    <text evidence="1">Carotenoid biosynthesis; phytoene biosynthesis.</text>
</comment>
<dbReference type="SFLD" id="SFLDS00005">
    <property type="entry name" value="Isoprenoid_Synthase_Type_I"/>
    <property type="match status" value="1"/>
</dbReference>
<dbReference type="PROSITE" id="PS01045">
    <property type="entry name" value="SQUALEN_PHYTOEN_SYN_2"/>
    <property type="match status" value="1"/>
</dbReference>
<dbReference type="SFLD" id="SFLDG01212">
    <property type="entry name" value="Phytoene_synthase_like"/>
    <property type="match status" value="1"/>
</dbReference>
<dbReference type="RefSeq" id="WP_278156406.1">
    <property type="nucleotide sequence ID" value="NZ_CP121252.1"/>
</dbReference>
<dbReference type="EC" id="2.5.1.-" evidence="3"/>
<dbReference type="InterPro" id="IPR044843">
    <property type="entry name" value="Trans_IPPS_bact-type"/>
</dbReference>
<proteinExistence type="predicted"/>
<protein>
    <submittedName>
        <fullName evidence="3">Phytoene/squalene synthase family protein</fullName>
        <ecNumber evidence="3">2.5.1.-</ecNumber>
    </submittedName>
</protein>
<dbReference type="EMBL" id="CP121252">
    <property type="protein sequence ID" value="WFP15559.1"/>
    <property type="molecule type" value="Genomic_DNA"/>
</dbReference>
<evidence type="ECO:0000313" key="4">
    <source>
        <dbReference type="Proteomes" id="UP001219037"/>
    </source>
</evidence>
<organism evidence="3 4">
    <name type="scientific">Citricoccus muralis</name>
    <dbReference type="NCBI Taxonomy" id="169134"/>
    <lineage>
        <taxon>Bacteria</taxon>
        <taxon>Bacillati</taxon>
        <taxon>Actinomycetota</taxon>
        <taxon>Actinomycetes</taxon>
        <taxon>Micrococcales</taxon>
        <taxon>Micrococcaceae</taxon>
        <taxon>Citricoccus</taxon>
    </lineage>
</organism>
<evidence type="ECO:0000313" key="3">
    <source>
        <dbReference type="EMBL" id="WFP15559.1"/>
    </source>
</evidence>